<dbReference type="Proteomes" id="UP000585474">
    <property type="component" value="Unassembled WGS sequence"/>
</dbReference>
<protein>
    <submittedName>
        <fullName evidence="1">Uncharacterized protein</fullName>
    </submittedName>
</protein>
<keyword evidence="2" id="KW-1185">Reference proteome</keyword>
<reference evidence="1 2" key="1">
    <citation type="submission" date="2019-07" db="EMBL/GenBank/DDBJ databases">
        <title>De Novo Assembly of kiwifruit Actinidia rufa.</title>
        <authorList>
            <person name="Sugita-Konishi S."/>
            <person name="Sato K."/>
            <person name="Mori E."/>
            <person name="Abe Y."/>
            <person name="Kisaki G."/>
            <person name="Hamano K."/>
            <person name="Suezawa K."/>
            <person name="Otani M."/>
            <person name="Fukuda T."/>
            <person name="Manabe T."/>
            <person name="Gomi K."/>
            <person name="Tabuchi M."/>
            <person name="Akimitsu K."/>
            <person name="Kataoka I."/>
        </authorList>
    </citation>
    <scope>NUCLEOTIDE SEQUENCE [LARGE SCALE GENOMIC DNA]</scope>
    <source>
        <strain evidence="2">cv. Fuchu</strain>
    </source>
</reference>
<name>A0A7J0FA84_9ERIC</name>
<sequence>MLDGNTLHMSASRWFQSVITYLKWLMWDLRSDFPSYRVNFGGLNFSKGSIPSISGTKGFGTSKVILLRQTWSIPSTSRENGIWYLRTGSFGPGLDVRATDPNADFTRCHHYSVVELITQNAFSVSLGIEGLVEIHTSGSNAGHLMVMSRLSPLSGSNRPGYFLEVALTILWALTSRLASLSPRVLGAGGGSP</sequence>
<dbReference type="EMBL" id="BJWL01000010">
    <property type="protein sequence ID" value="GFY95610.1"/>
    <property type="molecule type" value="Genomic_DNA"/>
</dbReference>
<gene>
    <name evidence="1" type="ORF">Acr_10g0009950</name>
</gene>
<accession>A0A7J0FA84</accession>
<comment type="caution">
    <text evidence="1">The sequence shown here is derived from an EMBL/GenBank/DDBJ whole genome shotgun (WGS) entry which is preliminary data.</text>
</comment>
<evidence type="ECO:0000313" key="2">
    <source>
        <dbReference type="Proteomes" id="UP000585474"/>
    </source>
</evidence>
<evidence type="ECO:0000313" key="1">
    <source>
        <dbReference type="EMBL" id="GFY95610.1"/>
    </source>
</evidence>
<dbReference type="AlphaFoldDB" id="A0A7J0FA84"/>
<organism evidence="1 2">
    <name type="scientific">Actinidia rufa</name>
    <dbReference type="NCBI Taxonomy" id="165716"/>
    <lineage>
        <taxon>Eukaryota</taxon>
        <taxon>Viridiplantae</taxon>
        <taxon>Streptophyta</taxon>
        <taxon>Embryophyta</taxon>
        <taxon>Tracheophyta</taxon>
        <taxon>Spermatophyta</taxon>
        <taxon>Magnoliopsida</taxon>
        <taxon>eudicotyledons</taxon>
        <taxon>Gunneridae</taxon>
        <taxon>Pentapetalae</taxon>
        <taxon>asterids</taxon>
        <taxon>Ericales</taxon>
        <taxon>Actinidiaceae</taxon>
        <taxon>Actinidia</taxon>
    </lineage>
</organism>
<proteinExistence type="predicted"/>